<dbReference type="SUPFAM" id="SSF53822">
    <property type="entry name" value="Periplasmic binding protein-like I"/>
    <property type="match status" value="1"/>
</dbReference>
<accession>A0A3D9VEW8</accession>
<evidence type="ECO:0000313" key="6">
    <source>
        <dbReference type="Proteomes" id="UP000256485"/>
    </source>
</evidence>
<comment type="caution">
    <text evidence="5">The sequence shown here is derived from an EMBL/GenBank/DDBJ whole genome shotgun (WGS) entry which is preliminary data.</text>
</comment>
<keyword evidence="6" id="KW-1185">Reference proteome</keyword>
<dbReference type="SUPFAM" id="SSF47413">
    <property type="entry name" value="lambda repressor-like DNA-binding domains"/>
    <property type="match status" value="1"/>
</dbReference>
<keyword evidence="1" id="KW-0805">Transcription regulation</keyword>
<keyword evidence="3" id="KW-0804">Transcription</keyword>
<dbReference type="InterPro" id="IPR010982">
    <property type="entry name" value="Lambda_DNA-bd_dom_sf"/>
</dbReference>
<feature type="domain" description="HTH lacI-type" evidence="4">
    <location>
        <begin position="7"/>
        <end position="62"/>
    </location>
</feature>
<dbReference type="CDD" id="cd01392">
    <property type="entry name" value="HTH_LacI"/>
    <property type="match status" value="1"/>
</dbReference>
<keyword evidence="2" id="KW-0238">DNA-binding</keyword>
<name>A0A3D9VEW8_THECX</name>
<gene>
    <name evidence="5" type="ORF">DFJ64_1263</name>
</gene>
<dbReference type="PROSITE" id="PS50932">
    <property type="entry name" value="HTH_LACI_2"/>
    <property type="match status" value="1"/>
</dbReference>
<dbReference type="OrthoDB" id="3226810at2"/>
<dbReference type="Pfam" id="PF13377">
    <property type="entry name" value="Peripla_BP_3"/>
    <property type="match status" value="1"/>
</dbReference>
<dbReference type="Gene3D" id="1.10.260.40">
    <property type="entry name" value="lambda repressor-like DNA-binding domains"/>
    <property type="match status" value="1"/>
</dbReference>
<evidence type="ECO:0000256" key="3">
    <source>
        <dbReference type="ARBA" id="ARBA00023163"/>
    </source>
</evidence>
<dbReference type="InterPro" id="IPR028082">
    <property type="entry name" value="Peripla_BP_I"/>
</dbReference>
<dbReference type="RefSeq" id="WP_115849584.1">
    <property type="nucleotide sequence ID" value="NZ_QTUC01000001.1"/>
</dbReference>
<dbReference type="InterPro" id="IPR000843">
    <property type="entry name" value="HTH_LacI"/>
</dbReference>
<dbReference type="GO" id="GO:0000976">
    <property type="term" value="F:transcription cis-regulatory region binding"/>
    <property type="evidence" value="ECO:0007669"/>
    <property type="project" value="TreeGrafter"/>
</dbReference>
<dbReference type="SMART" id="SM00354">
    <property type="entry name" value="HTH_LACI"/>
    <property type="match status" value="1"/>
</dbReference>
<dbReference type="GO" id="GO:0003700">
    <property type="term" value="F:DNA-binding transcription factor activity"/>
    <property type="evidence" value="ECO:0007669"/>
    <property type="project" value="TreeGrafter"/>
</dbReference>
<evidence type="ECO:0000313" key="5">
    <source>
        <dbReference type="EMBL" id="REF35871.1"/>
    </source>
</evidence>
<dbReference type="Proteomes" id="UP000256485">
    <property type="component" value="Unassembled WGS sequence"/>
</dbReference>
<dbReference type="InterPro" id="IPR046335">
    <property type="entry name" value="LacI/GalR-like_sensor"/>
</dbReference>
<dbReference type="PRINTS" id="PR00036">
    <property type="entry name" value="HTHLACI"/>
</dbReference>
<dbReference type="PANTHER" id="PTHR30146:SF153">
    <property type="entry name" value="LACTOSE OPERON REPRESSOR"/>
    <property type="match status" value="1"/>
</dbReference>
<sequence length="344" mass="37047">MSAHSVVTLGDVARRAGVSLATASRVLNGSTRRVNEDLRALVLQAADELGYTPNLHAQAVARGTSSTVGLVVHDIADPYFSAIAAGVMRVADERGLIVTLGTTSRNPNREIQYVAMLRAQRARAVILAGSRMADKAQTERLAKEIEAFRRTGGRVACVSQHKLPADTVLPENRAGARELAIRLAELGHRRFAVLAGSRSILTARDRLAGFRAGLAEKGIELAPEAIVEGAFTRDGGYHAARELLARRLDVTCVFAVNDVMAVGAMAAFREQGVEVPRDLSIAGFDDIETLRDLVPPLTTVRLPLEEMGVRAGELALELDAPPKERLVRVRGEVVIRESTRRISG</sequence>
<reference evidence="5 6" key="1">
    <citation type="submission" date="2018-08" db="EMBL/GenBank/DDBJ databases">
        <title>Sequencing the genomes of 1000 actinobacteria strains.</title>
        <authorList>
            <person name="Klenk H.-P."/>
        </authorList>
    </citation>
    <scope>NUCLEOTIDE SEQUENCE [LARGE SCALE GENOMIC DNA]</scope>
    <source>
        <strain evidence="5 6">DSM 22891</strain>
    </source>
</reference>
<dbReference type="AlphaFoldDB" id="A0A3D9VEW8"/>
<evidence type="ECO:0000256" key="2">
    <source>
        <dbReference type="ARBA" id="ARBA00023125"/>
    </source>
</evidence>
<protein>
    <submittedName>
        <fullName evidence="5">LacI family transcriptional regulator</fullName>
    </submittedName>
</protein>
<evidence type="ECO:0000256" key="1">
    <source>
        <dbReference type="ARBA" id="ARBA00023015"/>
    </source>
</evidence>
<dbReference type="EMBL" id="QTUC01000001">
    <property type="protein sequence ID" value="REF35871.1"/>
    <property type="molecule type" value="Genomic_DNA"/>
</dbReference>
<dbReference type="Gene3D" id="3.40.50.2300">
    <property type="match status" value="2"/>
</dbReference>
<dbReference type="CDD" id="cd06267">
    <property type="entry name" value="PBP1_LacI_sugar_binding-like"/>
    <property type="match status" value="1"/>
</dbReference>
<dbReference type="Pfam" id="PF00356">
    <property type="entry name" value="LacI"/>
    <property type="match status" value="1"/>
</dbReference>
<proteinExistence type="predicted"/>
<organism evidence="5 6">
    <name type="scientific">Thermasporomyces composti</name>
    <dbReference type="NCBI Taxonomy" id="696763"/>
    <lineage>
        <taxon>Bacteria</taxon>
        <taxon>Bacillati</taxon>
        <taxon>Actinomycetota</taxon>
        <taxon>Actinomycetes</taxon>
        <taxon>Propionibacteriales</taxon>
        <taxon>Nocardioidaceae</taxon>
        <taxon>Thermasporomyces</taxon>
    </lineage>
</organism>
<evidence type="ECO:0000259" key="4">
    <source>
        <dbReference type="PROSITE" id="PS50932"/>
    </source>
</evidence>
<dbReference type="PANTHER" id="PTHR30146">
    <property type="entry name" value="LACI-RELATED TRANSCRIPTIONAL REPRESSOR"/>
    <property type="match status" value="1"/>
</dbReference>
<dbReference type="PROSITE" id="PS00356">
    <property type="entry name" value="HTH_LACI_1"/>
    <property type="match status" value="1"/>
</dbReference>